<evidence type="ECO:0000313" key="2">
    <source>
        <dbReference type="EMBL" id="WED43270.1"/>
    </source>
</evidence>
<evidence type="ECO:0000313" key="3">
    <source>
        <dbReference type="Proteomes" id="UP001222087"/>
    </source>
</evidence>
<keyword evidence="2" id="KW-0966">Cell projection</keyword>
<proteinExistence type="predicted"/>
<gene>
    <name evidence="2" type="ORF">PXX05_00395</name>
</gene>
<name>A0ABY8AUS5_9GAMM</name>
<dbReference type="InterPro" id="IPR038610">
    <property type="entry name" value="FliK-like_C_sf"/>
</dbReference>
<reference evidence="2 3" key="1">
    <citation type="submission" date="2023-02" db="EMBL/GenBank/DDBJ databases">
        <title>Genome Sequence of L. cardiaca H63T.</title>
        <authorList>
            <person name="Lopez A.E."/>
            <person name="Cianciotto N.P."/>
        </authorList>
    </citation>
    <scope>NUCLEOTIDE SEQUENCE [LARGE SCALE GENOMIC DNA]</scope>
    <source>
        <strain evidence="2 3">H63</strain>
    </source>
</reference>
<accession>A0ABY8AUS5</accession>
<dbReference type="Gene3D" id="3.30.750.140">
    <property type="match status" value="1"/>
</dbReference>
<dbReference type="Proteomes" id="UP001222087">
    <property type="component" value="Chromosome"/>
</dbReference>
<dbReference type="EMBL" id="CP119078">
    <property type="protein sequence ID" value="WED43270.1"/>
    <property type="molecule type" value="Genomic_DNA"/>
</dbReference>
<feature type="domain" description="Flagellar hook-length control protein-like C-terminal" evidence="1">
    <location>
        <begin position="296"/>
        <end position="372"/>
    </location>
</feature>
<keyword evidence="2" id="KW-0282">Flagellum</keyword>
<keyword evidence="2" id="KW-0969">Cilium</keyword>
<dbReference type="RefSeq" id="WP_275089083.1">
    <property type="nucleotide sequence ID" value="NZ_CP119078.1"/>
</dbReference>
<dbReference type="Pfam" id="PF02120">
    <property type="entry name" value="Flg_hook"/>
    <property type="match status" value="1"/>
</dbReference>
<evidence type="ECO:0000259" key="1">
    <source>
        <dbReference type="Pfam" id="PF02120"/>
    </source>
</evidence>
<dbReference type="InterPro" id="IPR021136">
    <property type="entry name" value="Flagellar_hook_control-like_C"/>
</dbReference>
<protein>
    <submittedName>
        <fullName evidence="2">Flagellar hook-length control protein FliK</fullName>
    </submittedName>
</protein>
<keyword evidence="3" id="KW-1185">Reference proteome</keyword>
<organism evidence="2 3">
    <name type="scientific">Legionella cardiaca</name>
    <dbReference type="NCBI Taxonomy" id="1071983"/>
    <lineage>
        <taxon>Bacteria</taxon>
        <taxon>Pseudomonadati</taxon>
        <taxon>Pseudomonadota</taxon>
        <taxon>Gammaproteobacteria</taxon>
        <taxon>Legionellales</taxon>
        <taxon>Legionellaceae</taxon>
        <taxon>Legionella</taxon>
    </lineage>
</organism>
<sequence length="390" mass="43322">MAVEIPNNTPIVRLEPIQELKQTKAVTELYVGQILKTVVVKALSENQVLININGQNLNARTSHHVEPGELLQVKVLQTEGEAVLQILRTPLQTNPLQTALMQTLPKQAPPAYLLATLSGLGALPNLPATIQQQIQQLLASITPLTQLPQHLAQAISHSGIFWENSLLNWRRDNPKESLNLDFKGQCLRLLTMLNSQLPLSNTLRNPASYYESDTLSLPANFPQPQRSLLPLSFTDQPLEQVLAILREHTAHTLARIETNQLLHLLSAQEAPYSLMLDLPVNTLAGLEVIPLKLEDNRQKNAQASGWSISFAIHLTNLGDIQAKVSLQGSAIDIQLYAEKEETVEFLAASQQIFANLLQELNLSLNLWNVNLGLFSEEIDTSNLHLLDIRI</sequence>